<accession>A0A7W8V6C1</accession>
<dbReference type="Proteomes" id="UP000592780">
    <property type="component" value="Unassembled WGS sequence"/>
</dbReference>
<evidence type="ECO:0000313" key="2">
    <source>
        <dbReference type="EMBL" id="MBB5424707.1"/>
    </source>
</evidence>
<protein>
    <recommendedName>
        <fullName evidence="1">CdiI immunity protein domain-containing protein</fullName>
    </recommendedName>
</protein>
<keyword evidence="3" id="KW-1185">Reference proteome</keyword>
<comment type="caution">
    <text evidence="2">The sequence shown here is derived from an EMBL/GenBank/DDBJ whole genome shotgun (WGS) entry which is preliminary data.</text>
</comment>
<sequence>MLSDRYPRMYKLFGAYFNEHFDLWGNTIPEIVSCYKDDSPPEYRKEIIDEINLFINDHPSDLDSAFERDYGSGFDPDLWGHTTASFLDEFKRLLNE</sequence>
<dbReference type="EMBL" id="JACHDD010000004">
    <property type="protein sequence ID" value="MBB5424707.1"/>
    <property type="molecule type" value="Genomic_DNA"/>
</dbReference>
<dbReference type="AlphaFoldDB" id="A0A7W8V6C1"/>
<reference evidence="2 3" key="1">
    <citation type="submission" date="2020-08" db="EMBL/GenBank/DDBJ databases">
        <title>Genomic Encyclopedia of Type Strains, Phase IV (KMG-V): Genome sequencing to study the core and pangenomes of soil and plant-associated prokaryotes.</title>
        <authorList>
            <person name="Whitman W."/>
        </authorList>
    </citation>
    <scope>NUCLEOTIDE SEQUENCE [LARGE SCALE GENOMIC DNA]</scope>
    <source>
        <strain evidence="2 3">JPY158</strain>
    </source>
</reference>
<dbReference type="InterPro" id="IPR041129">
    <property type="entry name" value="CdiI_2"/>
</dbReference>
<feature type="domain" description="CdiI immunity protein" evidence="1">
    <location>
        <begin position="5"/>
        <end position="91"/>
    </location>
</feature>
<name>A0A7W8V6C1_PARAM</name>
<organism evidence="2 3">
    <name type="scientific">Paraburkholderia atlantica</name>
    <dbReference type="NCBI Taxonomy" id="2654982"/>
    <lineage>
        <taxon>Bacteria</taxon>
        <taxon>Pseudomonadati</taxon>
        <taxon>Pseudomonadota</taxon>
        <taxon>Betaproteobacteria</taxon>
        <taxon>Burkholderiales</taxon>
        <taxon>Burkholderiaceae</taxon>
        <taxon>Paraburkholderia</taxon>
    </lineage>
</organism>
<evidence type="ECO:0000313" key="3">
    <source>
        <dbReference type="Proteomes" id="UP000592780"/>
    </source>
</evidence>
<proteinExistence type="predicted"/>
<evidence type="ECO:0000259" key="1">
    <source>
        <dbReference type="Pfam" id="PF18593"/>
    </source>
</evidence>
<dbReference type="Pfam" id="PF18593">
    <property type="entry name" value="CdiI_2"/>
    <property type="match status" value="1"/>
</dbReference>
<dbReference type="RefSeq" id="WP_184130104.1">
    <property type="nucleotide sequence ID" value="NZ_JBNDLR010000004.1"/>
</dbReference>
<gene>
    <name evidence="2" type="ORF">HDG40_002852</name>
</gene>